<dbReference type="Proteomes" id="UP000053342">
    <property type="component" value="Unassembled WGS sequence"/>
</dbReference>
<dbReference type="PANTHER" id="PTHR38111:SF6">
    <property type="entry name" value="FINGER DOMAIN PROTEIN, PUTATIVE (AFU_ORTHOLOGUE AFUA_8G01940)-RELATED"/>
    <property type="match status" value="1"/>
</dbReference>
<dbReference type="GO" id="GO:0000981">
    <property type="term" value="F:DNA-binding transcription factor activity, RNA polymerase II-specific"/>
    <property type="evidence" value="ECO:0007669"/>
    <property type="project" value="InterPro"/>
</dbReference>
<proteinExistence type="predicted"/>
<feature type="domain" description="Zn(2)-C6 fungal-type" evidence="6">
    <location>
        <begin position="9"/>
        <end position="38"/>
    </location>
</feature>
<dbReference type="GO" id="GO:0003677">
    <property type="term" value="F:DNA binding"/>
    <property type="evidence" value="ECO:0007669"/>
    <property type="project" value="UniProtKB-KW"/>
</dbReference>
<dbReference type="InterPro" id="IPR001138">
    <property type="entry name" value="Zn2Cys6_DnaBD"/>
</dbReference>
<dbReference type="OrthoDB" id="4314040at2759"/>
<dbReference type="PROSITE" id="PS50048">
    <property type="entry name" value="ZN2_CY6_FUNGAL_2"/>
    <property type="match status" value="1"/>
</dbReference>
<evidence type="ECO:0000313" key="7">
    <source>
        <dbReference type="EMBL" id="KIW39905.1"/>
    </source>
</evidence>
<keyword evidence="8" id="KW-1185">Reference proteome</keyword>
<dbReference type="SMART" id="SM00066">
    <property type="entry name" value="GAL4"/>
    <property type="match status" value="1"/>
</dbReference>
<feature type="region of interest" description="Disordered" evidence="5">
    <location>
        <begin position="90"/>
        <end position="111"/>
    </location>
</feature>
<evidence type="ECO:0000256" key="2">
    <source>
        <dbReference type="ARBA" id="ARBA00023125"/>
    </source>
</evidence>
<dbReference type="PANTHER" id="PTHR38111">
    <property type="entry name" value="ZN(2)-C6 FUNGAL-TYPE DOMAIN-CONTAINING PROTEIN-RELATED"/>
    <property type="match status" value="1"/>
</dbReference>
<dbReference type="VEuPathDB" id="FungiDB:PV06_08475"/>
<dbReference type="EMBL" id="KN847339">
    <property type="protein sequence ID" value="KIW39905.1"/>
    <property type="molecule type" value="Genomic_DNA"/>
</dbReference>
<dbReference type="Gene3D" id="4.10.240.10">
    <property type="entry name" value="Zn(2)-C6 fungal-type DNA-binding domain"/>
    <property type="match status" value="1"/>
</dbReference>
<gene>
    <name evidence="7" type="ORF">PV06_08475</name>
</gene>
<organism evidence="7 8">
    <name type="scientific">Exophiala oligosperma</name>
    <dbReference type="NCBI Taxonomy" id="215243"/>
    <lineage>
        <taxon>Eukaryota</taxon>
        <taxon>Fungi</taxon>
        <taxon>Dikarya</taxon>
        <taxon>Ascomycota</taxon>
        <taxon>Pezizomycotina</taxon>
        <taxon>Eurotiomycetes</taxon>
        <taxon>Chaetothyriomycetidae</taxon>
        <taxon>Chaetothyriales</taxon>
        <taxon>Herpotrichiellaceae</taxon>
        <taxon>Exophiala</taxon>
    </lineage>
</organism>
<dbReference type="RefSeq" id="XP_016260121.1">
    <property type="nucleotide sequence ID" value="XM_016409813.1"/>
</dbReference>
<sequence length="537" mass="58556">MRNGGRSKGCRTCKQRRIKCDERTPVCFQCEKSKRHCTGPESPFRYQYGSTDQHIQLLRALQTVSISRTNQNDDDGAILPSNSSIVSQQIRGSSSDHGHHGAGKSSTTMIPPTVPLSQAARLAASLAEALDWPSEFGHRLQQMGAHYRHLPYRLGHSKALDAAVTCVLASYNLVSHGLPHDEFVELANYGVAIRALREELSLADHPATTSSETLCAALIIAQYELLKPGQSSYSYVTLAGGVSAIFRGSGPGRIQSDFELAIFSSQYPAIITQALLRGEDCFLGDPDWAGVMRRGVPSDTPVLTESWTAIARLPNLLIRMRSIMSSEPGICDTSSPLYPSILRDAYALRKEIVKHSDTVTRLLSHPGVHEVCANVYKGPLPPTQEWNPTTKNESLFPHRIVKQTSMYHAWVITVNVVLSRLLPDENAALTLQTAQAARHIMATLDFVSATKPFGAMYMTYAGPMVYGVSGASERMTLLEKMTDLFRHFRMHFDHASMMTVFEAVTGGPVLTGSASVFAKGSGTNSTSSPASSISTGQ</sequence>
<dbReference type="Pfam" id="PF00172">
    <property type="entry name" value="Zn_clus"/>
    <property type="match status" value="1"/>
</dbReference>
<reference evidence="7 8" key="1">
    <citation type="submission" date="2015-01" db="EMBL/GenBank/DDBJ databases">
        <title>The Genome Sequence of Exophiala oligosperma CBS72588.</title>
        <authorList>
            <consortium name="The Broad Institute Genomics Platform"/>
            <person name="Cuomo C."/>
            <person name="de Hoog S."/>
            <person name="Gorbushina A."/>
            <person name="Stielow B."/>
            <person name="Teixiera M."/>
            <person name="Abouelleil A."/>
            <person name="Chapman S.B."/>
            <person name="Priest M."/>
            <person name="Young S.K."/>
            <person name="Wortman J."/>
            <person name="Nusbaum C."/>
            <person name="Birren B."/>
        </authorList>
    </citation>
    <scope>NUCLEOTIDE SEQUENCE [LARGE SCALE GENOMIC DNA]</scope>
    <source>
        <strain evidence="7 8">CBS 72588</strain>
    </source>
</reference>
<evidence type="ECO:0000256" key="4">
    <source>
        <dbReference type="ARBA" id="ARBA00023242"/>
    </source>
</evidence>
<keyword evidence="4" id="KW-0539">Nucleus</keyword>
<evidence type="ECO:0000259" key="6">
    <source>
        <dbReference type="PROSITE" id="PS50048"/>
    </source>
</evidence>
<keyword evidence="2" id="KW-0238">DNA-binding</keyword>
<dbReference type="InterPro" id="IPR036864">
    <property type="entry name" value="Zn2-C6_fun-type_DNA-bd_sf"/>
</dbReference>
<dbReference type="AlphaFoldDB" id="A0A0D2DBQ2"/>
<accession>A0A0D2DBQ2</accession>
<dbReference type="PROSITE" id="PS00463">
    <property type="entry name" value="ZN2_CY6_FUNGAL_1"/>
    <property type="match status" value="1"/>
</dbReference>
<evidence type="ECO:0000256" key="3">
    <source>
        <dbReference type="ARBA" id="ARBA00023163"/>
    </source>
</evidence>
<name>A0A0D2DBQ2_9EURO</name>
<evidence type="ECO:0000313" key="8">
    <source>
        <dbReference type="Proteomes" id="UP000053342"/>
    </source>
</evidence>
<dbReference type="GeneID" id="27360549"/>
<dbReference type="HOGENOM" id="CLU_037337_0_0_1"/>
<keyword evidence="1" id="KW-0805">Transcription regulation</keyword>
<dbReference type="InterPro" id="IPR053178">
    <property type="entry name" value="Osmoadaptation_assoc"/>
</dbReference>
<dbReference type="GO" id="GO:0008270">
    <property type="term" value="F:zinc ion binding"/>
    <property type="evidence" value="ECO:0007669"/>
    <property type="project" value="InterPro"/>
</dbReference>
<protein>
    <recommendedName>
        <fullName evidence="6">Zn(2)-C6 fungal-type domain-containing protein</fullName>
    </recommendedName>
</protein>
<evidence type="ECO:0000256" key="1">
    <source>
        <dbReference type="ARBA" id="ARBA00023015"/>
    </source>
</evidence>
<keyword evidence="3" id="KW-0804">Transcription</keyword>
<dbReference type="CDD" id="cd00067">
    <property type="entry name" value="GAL4"/>
    <property type="match status" value="1"/>
</dbReference>
<dbReference type="SUPFAM" id="SSF57701">
    <property type="entry name" value="Zn2/Cys6 DNA-binding domain"/>
    <property type="match status" value="1"/>
</dbReference>
<evidence type="ECO:0000256" key="5">
    <source>
        <dbReference type="SAM" id="MobiDB-lite"/>
    </source>
</evidence>